<organism evidence="1">
    <name type="scientific">bioreactor metagenome</name>
    <dbReference type="NCBI Taxonomy" id="1076179"/>
    <lineage>
        <taxon>unclassified sequences</taxon>
        <taxon>metagenomes</taxon>
        <taxon>ecological metagenomes</taxon>
    </lineage>
</organism>
<evidence type="ECO:0000313" key="1">
    <source>
        <dbReference type="EMBL" id="MPM38374.1"/>
    </source>
</evidence>
<gene>
    <name evidence="1" type="ORF">SDC9_85003</name>
</gene>
<accession>A0A644ZKT1</accession>
<name>A0A644ZKT1_9ZZZZ</name>
<sequence>MLEPPFFAESLVRAAVIIAPCCHIGNDLGLLWGSG</sequence>
<reference evidence="1" key="1">
    <citation type="submission" date="2019-08" db="EMBL/GenBank/DDBJ databases">
        <authorList>
            <person name="Kucharzyk K."/>
            <person name="Murdoch R.W."/>
            <person name="Higgins S."/>
            <person name="Loffler F."/>
        </authorList>
    </citation>
    <scope>NUCLEOTIDE SEQUENCE</scope>
</reference>
<proteinExistence type="predicted"/>
<dbReference type="AlphaFoldDB" id="A0A644ZKT1"/>
<comment type="caution">
    <text evidence="1">The sequence shown here is derived from an EMBL/GenBank/DDBJ whole genome shotgun (WGS) entry which is preliminary data.</text>
</comment>
<protein>
    <submittedName>
        <fullName evidence="1">Uncharacterized protein</fullName>
    </submittedName>
</protein>
<dbReference type="EMBL" id="VSSQ01008263">
    <property type="protein sequence ID" value="MPM38374.1"/>
    <property type="molecule type" value="Genomic_DNA"/>
</dbReference>